<dbReference type="RefSeq" id="WP_138164203.1">
    <property type="nucleotide sequence ID" value="NZ_VAUA01000008.1"/>
</dbReference>
<proteinExistence type="predicted"/>
<protein>
    <submittedName>
        <fullName evidence="1">Uncharacterized protein</fullName>
    </submittedName>
</protein>
<reference evidence="1 2" key="1">
    <citation type="submission" date="2019-05" db="EMBL/GenBank/DDBJ databases">
        <title>Draft genome sequence of Pelagicola sp. DSW4-44.</title>
        <authorList>
            <person name="Oh J."/>
        </authorList>
    </citation>
    <scope>NUCLEOTIDE SEQUENCE [LARGE SCALE GENOMIC DNA]</scope>
    <source>
        <strain evidence="1 2">DSW4-44</strain>
    </source>
</reference>
<dbReference type="EMBL" id="VAUA01000008">
    <property type="protein sequence ID" value="TLP60443.1"/>
    <property type="molecule type" value="Genomic_DNA"/>
</dbReference>
<gene>
    <name evidence="1" type="ORF">FEE96_16435</name>
</gene>
<evidence type="ECO:0000313" key="2">
    <source>
        <dbReference type="Proteomes" id="UP000305041"/>
    </source>
</evidence>
<keyword evidence="2" id="KW-1185">Reference proteome</keyword>
<dbReference type="Proteomes" id="UP000305041">
    <property type="component" value="Unassembled WGS sequence"/>
</dbReference>
<evidence type="ECO:0000313" key="1">
    <source>
        <dbReference type="EMBL" id="TLP60443.1"/>
    </source>
</evidence>
<name>A0ABY2USB7_9RHOB</name>
<organism evidence="1 2">
    <name type="scientific">Parasedimentitalea maritima</name>
    <dbReference type="NCBI Taxonomy" id="2578117"/>
    <lineage>
        <taxon>Bacteria</taxon>
        <taxon>Pseudomonadati</taxon>
        <taxon>Pseudomonadota</taxon>
        <taxon>Alphaproteobacteria</taxon>
        <taxon>Rhodobacterales</taxon>
        <taxon>Paracoccaceae</taxon>
        <taxon>Parasedimentitalea</taxon>
    </lineage>
</organism>
<comment type="caution">
    <text evidence="1">The sequence shown here is derived from an EMBL/GenBank/DDBJ whole genome shotgun (WGS) entry which is preliminary data.</text>
</comment>
<sequence length="104" mass="12134">MKVDYMGRPCRGDLWAAFDKLMDIARQSSSSSFVARDLLVFSHRRDSFDLGETHKFDTYNRKAAIVVIAHAINGGDDRELGRFLKDRKLTRLKWLKDRVWVVDM</sequence>
<accession>A0ABY2USB7</accession>